<dbReference type="SMART" id="SM00473">
    <property type="entry name" value="PAN_AP"/>
    <property type="match status" value="1"/>
</dbReference>
<evidence type="ECO:0000313" key="4">
    <source>
        <dbReference type="EMBL" id="KAF2321017.1"/>
    </source>
</evidence>
<dbReference type="PROSITE" id="PS50948">
    <property type="entry name" value="PAN"/>
    <property type="match status" value="1"/>
</dbReference>
<dbReference type="Pfam" id="PF08276">
    <property type="entry name" value="PAN_2"/>
    <property type="match status" value="1"/>
</dbReference>
<feature type="domain" description="Apple" evidence="3">
    <location>
        <begin position="81"/>
        <end position="164"/>
    </location>
</feature>
<name>A0A6A6N6E9_HEVBR</name>
<dbReference type="PANTHER" id="PTHR32444:SF247">
    <property type="entry name" value="OS01G0958200 PROTEIN"/>
    <property type="match status" value="1"/>
</dbReference>
<dbReference type="CDD" id="cd01098">
    <property type="entry name" value="PAN_AP_plant"/>
    <property type="match status" value="1"/>
</dbReference>
<keyword evidence="1" id="KW-0732">Signal</keyword>
<gene>
    <name evidence="4" type="ORF">GH714_032771</name>
</gene>
<keyword evidence="2" id="KW-1015">Disulfide bond</keyword>
<dbReference type="Pfam" id="PF00954">
    <property type="entry name" value="S_locus_glycop"/>
    <property type="match status" value="1"/>
</dbReference>
<evidence type="ECO:0000256" key="2">
    <source>
        <dbReference type="ARBA" id="ARBA00023157"/>
    </source>
</evidence>
<dbReference type="InterPro" id="IPR003609">
    <property type="entry name" value="Pan_app"/>
</dbReference>
<dbReference type="Proteomes" id="UP000467840">
    <property type="component" value="Chromosome 10"/>
</dbReference>
<evidence type="ECO:0000259" key="3">
    <source>
        <dbReference type="PROSITE" id="PS50948"/>
    </source>
</evidence>
<dbReference type="AlphaFoldDB" id="A0A6A6N6E9"/>
<accession>A0A6A6N6E9</accession>
<dbReference type="PANTHER" id="PTHR32444">
    <property type="entry name" value="BULB-TYPE LECTIN DOMAIN-CONTAINING PROTEIN"/>
    <property type="match status" value="1"/>
</dbReference>
<proteinExistence type="predicted"/>
<reference evidence="4 5" key="1">
    <citation type="journal article" date="2020" name="Mol. Plant">
        <title>The Chromosome-Based Rubber Tree Genome Provides New Insights into Spurge Genome Evolution and Rubber Biosynthesis.</title>
        <authorList>
            <person name="Liu J."/>
            <person name="Shi C."/>
            <person name="Shi C.C."/>
            <person name="Li W."/>
            <person name="Zhang Q.J."/>
            <person name="Zhang Y."/>
            <person name="Li K."/>
            <person name="Lu H.F."/>
            <person name="Shi C."/>
            <person name="Zhu S.T."/>
            <person name="Xiao Z.Y."/>
            <person name="Nan H."/>
            <person name="Yue Y."/>
            <person name="Zhu X.G."/>
            <person name="Wu Y."/>
            <person name="Hong X.N."/>
            <person name="Fan G.Y."/>
            <person name="Tong Y."/>
            <person name="Zhang D."/>
            <person name="Mao C.L."/>
            <person name="Liu Y.L."/>
            <person name="Hao S.J."/>
            <person name="Liu W.Q."/>
            <person name="Lv M.Q."/>
            <person name="Zhang H.B."/>
            <person name="Liu Y."/>
            <person name="Hu-Tang G.R."/>
            <person name="Wang J.P."/>
            <person name="Wang J.H."/>
            <person name="Sun Y.H."/>
            <person name="Ni S.B."/>
            <person name="Chen W.B."/>
            <person name="Zhang X.C."/>
            <person name="Jiao Y.N."/>
            <person name="Eichler E.E."/>
            <person name="Li G.H."/>
            <person name="Liu X."/>
            <person name="Gao L.Z."/>
        </authorList>
    </citation>
    <scope>NUCLEOTIDE SEQUENCE [LARGE SCALE GENOMIC DNA]</scope>
    <source>
        <strain evidence="5">cv. GT1</strain>
        <tissue evidence="4">Leaf</tissue>
    </source>
</reference>
<dbReference type="InterPro" id="IPR000858">
    <property type="entry name" value="S_locus_glycoprot_dom"/>
</dbReference>
<dbReference type="Gene3D" id="1.10.510.10">
    <property type="entry name" value="Transferase(Phosphotransferase) domain 1"/>
    <property type="match status" value="1"/>
</dbReference>
<sequence length="286" mass="31361">MDVRGQIQQYSWLESAQEWYMFWSHPILQCDVYAVRGTFGSCTMKSQPFCHCLVGFVPKFVDDSNSGVYSGGCVRKTSLQCGNSSLIIGESDKFLASYNMVLPENPETVAVVSSQECESNCMSNCACTAYAYDNNQCSIWIGDLLNLRFADNVTGGITLIVRLAASELSKSNNNKGIVFGGVAGSGVTVLALIDGKMEYFPIRVARLVNKDGDVLSLLDPFLEGNANVEELTRICKVACWCIQDDKTLRPSMSDVVYILEGSLGVNLPPIPRLPEKFSWKPGELSP</sequence>
<comment type="caution">
    <text evidence="4">The sequence shown here is derived from an EMBL/GenBank/DDBJ whole genome shotgun (WGS) entry which is preliminary data.</text>
</comment>
<dbReference type="GO" id="GO:0048544">
    <property type="term" value="P:recognition of pollen"/>
    <property type="evidence" value="ECO:0007669"/>
    <property type="project" value="InterPro"/>
</dbReference>
<protein>
    <recommendedName>
        <fullName evidence="3">Apple domain-containing protein</fullName>
    </recommendedName>
</protein>
<organism evidence="4 5">
    <name type="scientific">Hevea brasiliensis</name>
    <name type="common">Para rubber tree</name>
    <name type="synonym">Siphonia brasiliensis</name>
    <dbReference type="NCBI Taxonomy" id="3981"/>
    <lineage>
        <taxon>Eukaryota</taxon>
        <taxon>Viridiplantae</taxon>
        <taxon>Streptophyta</taxon>
        <taxon>Embryophyta</taxon>
        <taxon>Tracheophyta</taxon>
        <taxon>Spermatophyta</taxon>
        <taxon>Magnoliopsida</taxon>
        <taxon>eudicotyledons</taxon>
        <taxon>Gunneridae</taxon>
        <taxon>Pentapetalae</taxon>
        <taxon>rosids</taxon>
        <taxon>fabids</taxon>
        <taxon>Malpighiales</taxon>
        <taxon>Euphorbiaceae</taxon>
        <taxon>Crotonoideae</taxon>
        <taxon>Micrandreae</taxon>
        <taxon>Hevea</taxon>
    </lineage>
</organism>
<keyword evidence="5" id="KW-1185">Reference proteome</keyword>
<dbReference type="EMBL" id="JAAGAX010000003">
    <property type="protein sequence ID" value="KAF2321017.1"/>
    <property type="molecule type" value="Genomic_DNA"/>
</dbReference>
<evidence type="ECO:0000313" key="5">
    <source>
        <dbReference type="Proteomes" id="UP000467840"/>
    </source>
</evidence>
<evidence type="ECO:0000256" key="1">
    <source>
        <dbReference type="ARBA" id="ARBA00022729"/>
    </source>
</evidence>